<name>A0A174H8I2_9FIRM</name>
<dbReference type="EMBL" id="CZAB01000011">
    <property type="protein sequence ID" value="CUO71262.1"/>
    <property type="molecule type" value="Genomic_DNA"/>
</dbReference>
<dbReference type="Proteomes" id="UP000095512">
    <property type="component" value="Unassembled WGS sequence"/>
</dbReference>
<dbReference type="Pfam" id="PF04854">
    <property type="entry name" value="DUF624"/>
    <property type="match status" value="1"/>
</dbReference>
<accession>A0A174H8I2</accession>
<evidence type="ECO:0000313" key="2">
    <source>
        <dbReference type="Proteomes" id="UP000095512"/>
    </source>
</evidence>
<dbReference type="AlphaFoldDB" id="A0A174H8I2"/>
<gene>
    <name evidence="1" type="ORF">ERS852480_01715</name>
</gene>
<sequence length="205" mass="23157">MNLLNENNVVHIFLNKIGDIVIANLLFLLCCIPIITIGPSLTALYHCMLRSIKGNDYGTIRTFFHALKENFVQSLIVWLSMIAAAFILITNIGFLWSSPSITGQLLLCASFGVAVLLLILALYIFPVIAVFSNTTRQLVKNAFAFAFMHIPSTLAIVTISTLPMIMTYLDLKLLPLYAYCWFFFGFGLTAYINSLLFYRMFRPYL</sequence>
<dbReference type="RefSeq" id="WP_027640741.1">
    <property type="nucleotide sequence ID" value="NZ_CAJUGB010000004.1"/>
</dbReference>
<protein>
    <submittedName>
        <fullName evidence="1">Integral membrane protein</fullName>
    </submittedName>
</protein>
<dbReference type="InterPro" id="IPR006938">
    <property type="entry name" value="DUF624"/>
</dbReference>
<evidence type="ECO:0000313" key="1">
    <source>
        <dbReference type="EMBL" id="CUO71262.1"/>
    </source>
</evidence>
<proteinExistence type="predicted"/>
<organism evidence="1 2">
    <name type="scientific">Enterocloster clostridioformis</name>
    <dbReference type="NCBI Taxonomy" id="1531"/>
    <lineage>
        <taxon>Bacteria</taxon>
        <taxon>Bacillati</taxon>
        <taxon>Bacillota</taxon>
        <taxon>Clostridia</taxon>
        <taxon>Lachnospirales</taxon>
        <taxon>Lachnospiraceae</taxon>
        <taxon>Enterocloster</taxon>
    </lineage>
</organism>
<reference evidence="1 2" key="1">
    <citation type="submission" date="2015-09" db="EMBL/GenBank/DDBJ databases">
        <authorList>
            <consortium name="Pathogen Informatics"/>
        </authorList>
    </citation>
    <scope>NUCLEOTIDE SEQUENCE [LARGE SCALE GENOMIC DNA]</scope>
    <source>
        <strain evidence="1 2">2789STDY5834865</strain>
    </source>
</reference>
<dbReference type="STRING" id="1280695.GCA_000424325_00790"/>